<evidence type="ECO:0000313" key="7">
    <source>
        <dbReference type="Proteomes" id="UP000503540"/>
    </source>
</evidence>
<dbReference type="GO" id="GO:0032259">
    <property type="term" value="P:methylation"/>
    <property type="evidence" value="ECO:0007669"/>
    <property type="project" value="UniProtKB-KW"/>
</dbReference>
<reference evidence="6 7" key="1">
    <citation type="journal article" date="2019" name="ACS Chem. Biol.">
        <title>Identification and Mobilization of a Cryptic Antibiotic Biosynthesis Gene Locus from a Human-Pathogenic Nocardia Isolate.</title>
        <authorList>
            <person name="Herisse M."/>
            <person name="Ishida K."/>
            <person name="Porter J.L."/>
            <person name="Howden B."/>
            <person name="Hertweck C."/>
            <person name="Stinear T.P."/>
            <person name="Pidot S.J."/>
        </authorList>
    </citation>
    <scope>NUCLEOTIDE SEQUENCE [LARGE SCALE GENOMIC DNA]</scope>
    <source>
        <strain evidence="6 7">AUSMDU00012717</strain>
    </source>
</reference>
<evidence type="ECO:0000256" key="3">
    <source>
        <dbReference type="ARBA" id="ARBA00022691"/>
    </source>
</evidence>
<evidence type="ECO:0000313" key="6">
    <source>
        <dbReference type="EMBL" id="QIS12152.1"/>
    </source>
</evidence>
<dbReference type="PANTHER" id="PTHR43712">
    <property type="entry name" value="PUTATIVE (AFU_ORTHOLOGUE AFUA_4G14580)-RELATED"/>
    <property type="match status" value="1"/>
</dbReference>
<gene>
    <name evidence="6" type="ORF">F5544_21445</name>
</gene>
<dbReference type="InterPro" id="IPR029063">
    <property type="entry name" value="SAM-dependent_MTases_sf"/>
</dbReference>
<dbReference type="Proteomes" id="UP000503540">
    <property type="component" value="Chromosome"/>
</dbReference>
<name>A0A6G9YG19_9NOCA</name>
<dbReference type="GO" id="GO:0046983">
    <property type="term" value="F:protein dimerization activity"/>
    <property type="evidence" value="ECO:0007669"/>
    <property type="project" value="InterPro"/>
</dbReference>
<dbReference type="EMBL" id="CP046172">
    <property type="protein sequence ID" value="QIS12152.1"/>
    <property type="molecule type" value="Genomic_DNA"/>
</dbReference>
<sequence length="337" mass="35259">MPDTTSDPAAELARLTDLATPYAVRAAVTLGLPELLEAGPASAAQLAKATGADQDSLDRLLRYLVAHDVFAAAAPDRYALNDISRQLVGPDGAPQRAWLNLSGAGARMDAGYAGLADAVRKGSEGYSSVHGLPLWADLAERPDLRSGFDDLMGADTARIAHLLATEYDWTGLGHLIDVGGGIGILLGEILTTRAHLTGAVFDLPPATAAARRRFAAAGLGGRAAAIDGSFFDLIPPGADAYLVSRVLTDWNDEAAQRILANCVTAARPGGRVLIVEMLPDDVIADPRSAYDLQMLVVVGGKLRSTAEFTRLAERAGAVVAGVRRWACGLTVLDCRPS</sequence>
<dbReference type="InterPro" id="IPR036388">
    <property type="entry name" value="WH-like_DNA-bd_sf"/>
</dbReference>
<keyword evidence="2 6" id="KW-0808">Transferase</keyword>
<evidence type="ECO:0000259" key="4">
    <source>
        <dbReference type="Pfam" id="PF00891"/>
    </source>
</evidence>
<dbReference type="Gene3D" id="3.40.50.150">
    <property type="entry name" value="Vaccinia Virus protein VP39"/>
    <property type="match status" value="1"/>
</dbReference>
<dbReference type="PROSITE" id="PS51683">
    <property type="entry name" value="SAM_OMT_II"/>
    <property type="match status" value="1"/>
</dbReference>
<protein>
    <submittedName>
        <fullName evidence="6">SAM-dependent methyltransferase</fullName>
    </submittedName>
</protein>
<organism evidence="6 7">
    <name type="scientific">Nocardia arthritidis</name>
    <dbReference type="NCBI Taxonomy" id="228602"/>
    <lineage>
        <taxon>Bacteria</taxon>
        <taxon>Bacillati</taxon>
        <taxon>Actinomycetota</taxon>
        <taxon>Actinomycetes</taxon>
        <taxon>Mycobacteriales</taxon>
        <taxon>Nocardiaceae</taxon>
        <taxon>Nocardia</taxon>
    </lineage>
</organism>
<evidence type="ECO:0000259" key="5">
    <source>
        <dbReference type="Pfam" id="PF08100"/>
    </source>
</evidence>
<dbReference type="PIRSF" id="PIRSF005739">
    <property type="entry name" value="O-mtase"/>
    <property type="match status" value="1"/>
</dbReference>
<accession>A0A6G9YG19</accession>
<feature type="domain" description="O-methyltransferase C-terminal" evidence="4">
    <location>
        <begin position="112"/>
        <end position="316"/>
    </location>
</feature>
<evidence type="ECO:0000256" key="1">
    <source>
        <dbReference type="ARBA" id="ARBA00022603"/>
    </source>
</evidence>
<dbReference type="KEGG" id="nah:F5544_21445"/>
<keyword evidence="7" id="KW-1185">Reference proteome</keyword>
<dbReference type="SUPFAM" id="SSF53335">
    <property type="entry name" value="S-adenosyl-L-methionine-dependent methyltransferases"/>
    <property type="match status" value="1"/>
</dbReference>
<dbReference type="InterPro" id="IPR016461">
    <property type="entry name" value="COMT-like"/>
</dbReference>
<dbReference type="SUPFAM" id="SSF46785">
    <property type="entry name" value="Winged helix' DNA-binding domain"/>
    <property type="match status" value="1"/>
</dbReference>
<dbReference type="Pfam" id="PF08100">
    <property type="entry name" value="Dimerisation"/>
    <property type="match status" value="1"/>
</dbReference>
<dbReference type="GO" id="GO:0008171">
    <property type="term" value="F:O-methyltransferase activity"/>
    <property type="evidence" value="ECO:0007669"/>
    <property type="project" value="InterPro"/>
</dbReference>
<proteinExistence type="predicted"/>
<keyword evidence="3" id="KW-0949">S-adenosyl-L-methionine</keyword>
<dbReference type="Gene3D" id="1.10.10.10">
    <property type="entry name" value="Winged helix-like DNA-binding domain superfamily/Winged helix DNA-binding domain"/>
    <property type="match status" value="1"/>
</dbReference>
<dbReference type="InterPro" id="IPR036390">
    <property type="entry name" value="WH_DNA-bd_sf"/>
</dbReference>
<evidence type="ECO:0000256" key="2">
    <source>
        <dbReference type="ARBA" id="ARBA00022679"/>
    </source>
</evidence>
<dbReference type="Pfam" id="PF00891">
    <property type="entry name" value="Methyltransf_2"/>
    <property type="match status" value="1"/>
</dbReference>
<dbReference type="InterPro" id="IPR012967">
    <property type="entry name" value="COMT_dimerisation"/>
</dbReference>
<dbReference type="AlphaFoldDB" id="A0A6G9YG19"/>
<dbReference type="Gene3D" id="1.10.287.1350">
    <property type="match status" value="1"/>
</dbReference>
<dbReference type="InterPro" id="IPR001077">
    <property type="entry name" value="COMT_C"/>
</dbReference>
<keyword evidence="1 6" id="KW-0489">Methyltransferase</keyword>
<dbReference type="RefSeq" id="WP_167474871.1">
    <property type="nucleotide sequence ID" value="NZ_CP046172.1"/>
</dbReference>
<dbReference type="PANTHER" id="PTHR43712:SF2">
    <property type="entry name" value="O-METHYLTRANSFERASE CICE"/>
    <property type="match status" value="1"/>
</dbReference>
<feature type="domain" description="O-methyltransferase dimerisation" evidence="5">
    <location>
        <begin position="19"/>
        <end position="88"/>
    </location>
</feature>